<comment type="similarity">
    <text evidence="7">Belongs to the binding-protein-dependent transport system permease family.</text>
</comment>
<evidence type="ECO:0000256" key="1">
    <source>
        <dbReference type="ARBA" id="ARBA00004651"/>
    </source>
</evidence>
<evidence type="ECO:0000256" key="4">
    <source>
        <dbReference type="ARBA" id="ARBA00022692"/>
    </source>
</evidence>
<feature type="transmembrane region" description="Helical" evidence="7">
    <location>
        <begin position="235"/>
        <end position="259"/>
    </location>
</feature>
<evidence type="ECO:0000256" key="2">
    <source>
        <dbReference type="ARBA" id="ARBA00022448"/>
    </source>
</evidence>
<keyword evidence="10" id="KW-1185">Reference proteome</keyword>
<gene>
    <name evidence="9" type="ORF">KDW03_01760</name>
</gene>
<dbReference type="AlphaFoldDB" id="A0AAX3BEL6"/>
<dbReference type="PROSITE" id="PS50928">
    <property type="entry name" value="ABC_TM1"/>
    <property type="match status" value="1"/>
</dbReference>
<evidence type="ECO:0000256" key="5">
    <source>
        <dbReference type="ARBA" id="ARBA00022989"/>
    </source>
</evidence>
<sequence>MAEIKDMTIEKPTGVSLQEQRRRQQMIRAIIAYVILFVFAIIFIMPFLVTISTSIKYPQDVFDGKLIPSRVIQPWWYNFFGRTEMKIPKLTYDGAFFAGWSRQGIPPFARYYINSIVVSVAVVLLQLITCSMAAYAFARLRWLGRDQVFLAYLGTLMVPGVVMMIPVFIMMRNGFFLHQFLPFIPKFSLIDTYLAVILPGAFSAYGTFMLRQYFLSIPASLEEAAYIDGATRWQILTTIIIPLSKTALSTMAIFTYLFAWNDFMWPLIVINSDMMKTLPLGLQTFQSSYGSQWHLVMAASLIVVFPLIVAFVLGQRYIVKGIMMTGLK</sequence>
<evidence type="ECO:0000313" key="10">
    <source>
        <dbReference type="Proteomes" id="UP001056539"/>
    </source>
</evidence>
<reference evidence="9" key="2">
    <citation type="submission" date="2022-06" db="EMBL/GenBank/DDBJ databases">
        <title>Thermospira aquatica gen. nov., sp. nov.</title>
        <authorList>
            <person name="Ben Ali Gam Z."/>
            <person name="Labat M."/>
        </authorList>
    </citation>
    <scope>NUCLEOTIDE SEQUENCE</scope>
    <source>
        <strain evidence="9">F1F22</strain>
    </source>
</reference>
<feature type="transmembrane region" description="Helical" evidence="7">
    <location>
        <begin position="192"/>
        <end position="214"/>
    </location>
</feature>
<keyword evidence="5 7" id="KW-1133">Transmembrane helix</keyword>
<feature type="transmembrane region" description="Helical" evidence="7">
    <location>
        <begin position="149"/>
        <end position="172"/>
    </location>
</feature>
<dbReference type="CDD" id="cd06261">
    <property type="entry name" value="TM_PBP2"/>
    <property type="match status" value="1"/>
</dbReference>
<dbReference type="EMBL" id="CP073355">
    <property type="protein sequence ID" value="URA10553.1"/>
    <property type="molecule type" value="Genomic_DNA"/>
</dbReference>
<dbReference type="GO" id="GO:0055085">
    <property type="term" value="P:transmembrane transport"/>
    <property type="evidence" value="ECO:0007669"/>
    <property type="project" value="InterPro"/>
</dbReference>
<dbReference type="InterPro" id="IPR035906">
    <property type="entry name" value="MetI-like_sf"/>
</dbReference>
<dbReference type="Gene3D" id="1.10.3720.10">
    <property type="entry name" value="MetI-like"/>
    <property type="match status" value="1"/>
</dbReference>
<keyword evidence="4 7" id="KW-0812">Transmembrane</keyword>
<dbReference type="SUPFAM" id="SSF161098">
    <property type="entry name" value="MetI-like"/>
    <property type="match status" value="1"/>
</dbReference>
<evidence type="ECO:0000256" key="7">
    <source>
        <dbReference type="RuleBase" id="RU363032"/>
    </source>
</evidence>
<feature type="transmembrane region" description="Helical" evidence="7">
    <location>
        <begin position="30"/>
        <end position="51"/>
    </location>
</feature>
<organism evidence="9 10">
    <name type="scientific">Thermospira aquatica</name>
    <dbReference type="NCBI Taxonomy" id="2828656"/>
    <lineage>
        <taxon>Bacteria</taxon>
        <taxon>Pseudomonadati</taxon>
        <taxon>Spirochaetota</taxon>
        <taxon>Spirochaetia</taxon>
        <taxon>Brevinematales</taxon>
        <taxon>Thermospiraceae</taxon>
        <taxon>Thermospira</taxon>
    </lineage>
</organism>
<evidence type="ECO:0000256" key="6">
    <source>
        <dbReference type="ARBA" id="ARBA00023136"/>
    </source>
</evidence>
<keyword evidence="2 7" id="KW-0813">Transport</keyword>
<dbReference type="Proteomes" id="UP001056539">
    <property type="component" value="Chromosome"/>
</dbReference>
<evidence type="ECO:0000313" key="9">
    <source>
        <dbReference type="EMBL" id="URA10553.1"/>
    </source>
</evidence>
<accession>A0AAX3BEL6</accession>
<reference evidence="9" key="1">
    <citation type="submission" date="2021-04" db="EMBL/GenBank/DDBJ databases">
        <authorList>
            <person name="Postec A."/>
        </authorList>
    </citation>
    <scope>NUCLEOTIDE SEQUENCE</scope>
    <source>
        <strain evidence="9">F1F22</strain>
    </source>
</reference>
<dbReference type="PANTHER" id="PTHR43744">
    <property type="entry name" value="ABC TRANSPORTER PERMEASE PROTEIN MG189-RELATED-RELATED"/>
    <property type="match status" value="1"/>
</dbReference>
<feature type="transmembrane region" description="Helical" evidence="7">
    <location>
        <begin position="293"/>
        <end position="314"/>
    </location>
</feature>
<evidence type="ECO:0000256" key="3">
    <source>
        <dbReference type="ARBA" id="ARBA00022475"/>
    </source>
</evidence>
<proteinExistence type="inferred from homology"/>
<dbReference type="PANTHER" id="PTHR43744:SF12">
    <property type="entry name" value="ABC TRANSPORTER PERMEASE PROTEIN MG189-RELATED"/>
    <property type="match status" value="1"/>
</dbReference>
<dbReference type="GO" id="GO:0005886">
    <property type="term" value="C:plasma membrane"/>
    <property type="evidence" value="ECO:0007669"/>
    <property type="project" value="UniProtKB-SubCell"/>
</dbReference>
<name>A0AAX3BEL6_9SPIR</name>
<keyword evidence="6 7" id="KW-0472">Membrane</keyword>
<dbReference type="InterPro" id="IPR000515">
    <property type="entry name" value="MetI-like"/>
</dbReference>
<protein>
    <submittedName>
        <fullName evidence="9">Carbohydrate ABC transporter permease</fullName>
    </submittedName>
</protein>
<feature type="transmembrane region" description="Helical" evidence="7">
    <location>
        <begin position="111"/>
        <end position="137"/>
    </location>
</feature>
<feature type="domain" description="ABC transmembrane type-1" evidence="8">
    <location>
        <begin position="112"/>
        <end position="314"/>
    </location>
</feature>
<dbReference type="RefSeq" id="WP_271435678.1">
    <property type="nucleotide sequence ID" value="NZ_CP073355.1"/>
</dbReference>
<dbReference type="Pfam" id="PF00528">
    <property type="entry name" value="BPD_transp_1"/>
    <property type="match status" value="1"/>
</dbReference>
<comment type="subcellular location">
    <subcellularLocation>
        <location evidence="1 7">Cell membrane</location>
        <topology evidence="1 7">Multi-pass membrane protein</topology>
    </subcellularLocation>
</comment>
<keyword evidence="3" id="KW-1003">Cell membrane</keyword>
<dbReference type="KEGG" id="taqu:KDW03_01760"/>
<evidence type="ECO:0000259" key="8">
    <source>
        <dbReference type="PROSITE" id="PS50928"/>
    </source>
</evidence>